<accession>C6M9E0</accession>
<evidence type="ECO:0000313" key="3">
    <source>
        <dbReference type="Proteomes" id="UP000005365"/>
    </source>
</evidence>
<dbReference type="EMBL" id="ACKO02000027">
    <property type="protein sequence ID" value="EET43108.1"/>
    <property type="molecule type" value="Genomic_DNA"/>
</dbReference>
<dbReference type="Proteomes" id="UP000005365">
    <property type="component" value="Unassembled WGS sequence"/>
</dbReference>
<dbReference type="CDD" id="cd01646">
    <property type="entry name" value="RT_Bac_retron_I"/>
    <property type="match status" value="1"/>
</dbReference>
<feature type="domain" description="Reverse transcriptase" evidence="1">
    <location>
        <begin position="100"/>
        <end position="333"/>
    </location>
</feature>
<sequence length="541" mass="63193">MSFSYIDQMDRISNDELLEGLAGYGLFADKIPPFLTAENFFNFAQNNQHGGNSKFQKQDFVTDFIAYESIRNINIPRGLAIPNPISYFNLCKCLADNWDKLKAHFKANTEYENFKISRIHIRKIIGKRIIFEMGEYHKSTPRKIESFDKKELFEMSFKNHEEDDSPIPKILIGKRFVVNADISNCFGSIYTHALSWALVGKDIAKKERNGYWHNDIDKYTMNINNGETHGILIGCHASNLLSEIILVVVDEKMRSLGYQYIRNIDDYTCYAETFEKSEQFLIDLSSELKEFGLSLNHKKTKIDNLPLAVSAHWIRKLSLIKTHKFINFISIQQFIDATIELMADNHDNAAIMNYAMKILSKKKISKSALKYYVDIIHHLVLIYPYLVQLLEKQLFDIYKISTDEIKKISNSIYEYGINRNLNELVSYSIYFSIRYGFSLSENLYDYAEKSNDCIVILLSFLHDKRACRKITDSKMKKYKKLADKLYDKGDGMDKFWLFIYEIFTHEKFPNGSDWREMKQNNISFIENGFADFQTMPQPQQA</sequence>
<dbReference type="AlphaFoldDB" id="C6M9E0"/>
<protein>
    <recommendedName>
        <fullName evidence="1">Reverse transcriptase domain-containing protein</fullName>
    </recommendedName>
</protein>
<dbReference type="PROSITE" id="PS50878">
    <property type="entry name" value="RT_POL"/>
    <property type="match status" value="1"/>
</dbReference>
<evidence type="ECO:0000259" key="1">
    <source>
        <dbReference type="PROSITE" id="PS50878"/>
    </source>
</evidence>
<keyword evidence="3" id="KW-1185">Reference proteome</keyword>
<name>C6M9E0_NEISI</name>
<comment type="caution">
    <text evidence="2">The sequence shown here is derived from an EMBL/GenBank/DDBJ whole genome shotgun (WGS) entry which is preliminary data.</text>
</comment>
<dbReference type="RefSeq" id="WP_003761195.1">
    <property type="nucleotide sequence ID" value="NZ_ACKO02000027.1"/>
</dbReference>
<organism evidence="2 3">
    <name type="scientific">Neisseria sicca ATCC 29256</name>
    <dbReference type="NCBI Taxonomy" id="547045"/>
    <lineage>
        <taxon>Bacteria</taxon>
        <taxon>Pseudomonadati</taxon>
        <taxon>Pseudomonadota</taxon>
        <taxon>Betaproteobacteria</taxon>
        <taxon>Neisseriales</taxon>
        <taxon>Neisseriaceae</taxon>
        <taxon>Neisseria</taxon>
    </lineage>
</organism>
<dbReference type="InterPro" id="IPR000477">
    <property type="entry name" value="RT_dom"/>
</dbReference>
<dbReference type="eggNOG" id="COG3344">
    <property type="taxonomic scope" value="Bacteria"/>
</dbReference>
<reference evidence="2" key="1">
    <citation type="submission" date="2009-07" db="EMBL/GenBank/DDBJ databases">
        <authorList>
            <person name="Weinstock G."/>
            <person name="Sodergren E."/>
            <person name="Clifton S."/>
            <person name="Fulton L."/>
            <person name="Fulton B."/>
            <person name="Courtney L."/>
            <person name="Fronick C."/>
            <person name="Harrison M."/>
            <person name="Strong C."/>
            <person name="Farmer C."/>
            <person name="Delahaunty K."/>
            <person name="Markovic C."/>
            <person name="Hall O."/>
            <person name="Minx P."/>
            <person name="Tomlinson C."/>
            <person name="Mitreva M."/>
            <person name="Nelson J."/>
            <person name="Hou S."/>
            <person name="Wollam A."/>
            <person name="Pepin K.H."/>
            <person name="Johnson M."/>
            <person name="Bhonagiri V."/>
            <person name="Nash W.E."/>
            <person name="Warren W."/>
            <person name="Chinwalla A."/>
            <person name="Mardis E.R."/>
            <person name="Wilson R.K."/>
        </authorList>
    </citation>
    <scope>NUCLEOTIDE SEQUENCE [LARGE SCALE GENOMIC DNA]</scope>
    <source>
        <strain evidence="2">ATCC 29256</strain>
    </source>
</reference>
<gene>
    <name evidence="2" type="ORF">NEISICOT_03165</name>
</gene>
<dbReference type="Pfam" id="PF00078">
    <property type="entry name" value="RVT_1"/>
    <property type="match status" value="1"/>
</dbReference>
<proteinExistence type="predicted"/>
<evidence type="ECO:0000313" key="2">
    <source>
        <dbReference type="EMBL" id="EET43108.1"/>
    </source>
</evidence>